<reference evidence="2" key="1">
    <citation type="submission" date="2022-09" db="EMBL/GenBank/DDBJ databases">
        <title>Actin cytoskeleton and complex cell architecture in an #Asgard archaeon.</title>
        <authorList>
            <person name="Ponce Toledo R.I."/>
            <person name="Schleper C."/>
            <person name="Rodrigues Oliveira T."/>
            <person name="Wollweber F."/>
            <person name="Xu J."/>
            <person name="Rittmann S."/>
            <person name="Klingl A."/>
            <person name="Pilhofer M."/>
        </authorList>
    </citation>
    <scope>NUCLEOTIDE SEQUENCE</scope>
    <source>
        <strain evidence="2">B-35</strain>
    </source>
</reference>
<sequence length="377" mass="42299">MTNYITKKYNGITYLGLAACGFLLLFQIFIGFFQTKMDFSVFLQIMDVLLPIQSIIILGLLFSYLNYIKLLPKNHAILISFALFLAGVYRILDLFLLINLGYANFIETLIRQGPSFALFLLYWKHGIMPKILSILQGLRIFVSVILSFVGGSSVGYFISRFLVLIVLAVLISIAIWFLLGIPDLTESPIEQTKPFAVNVPNKSLENANGIYPATSGWVHGIPRMAYWCPQCAKSVKFRPKSANELGKAHPCPICQTNLKAWWIEPTKISYFRFLGGLMLNFGAMITILFETNFGSYGVNPLIVLFSLCIIEIITGTILMYLGMKLNITQCPNYAVETPSLEPQKRFINEMLIIVVAGLFLAFLCYGINIGILSLIFA</sequence>
<protein>
    <submittedName>
        <fullName evidence="2">Uncharacterized protein</fullName>
    </submittedName>
</protein>
<evidence type="ECO:0000313" key="2">
    <source>
        <dbReference type="EMBL" id="UYP45006.1"/>
    </source>
</evidence>
<feature type="transmembrane region" description="Helical" evidence="1">
    <location>
        <begin position="301"/>
        <end position="321"/>
    </location>
</feature>
<feature type="transmembrane region" description="Helical" evidence="1">
    <location>
        <begin position="269"/>
        <end position="289"/>
    </location>
</feature>
<name>A0ABY6HNK5_9ARCH</name>
<keyword evidence="1" id="KW-1133">Transmembrane helix</keyword>
<dbReference type="Proteomes" id="UP001208689">
    <property type="component" value="Chromosome"/>
</dbReference>
<gene>
    <name evidence="2" type="ORF">NEF87_001291</name>
</gene>
<keyword evidence="1" id="KW-0472">Membrane</keyword>
<feature type="transmembrane region" description="Helical" evidence="1">
    <location>
        <begin position="77"/>
        <end position="98"/>
    </location>
</feature>
<organism evidence="2 3">
    <name type="scientific">Candidatus Lokiarchaeum ossiferum</name>
    <dbReference type="NCBI Taxonomy" id="2951803"/>
    <lineage>
        <taxon>Archaea</taxon>
        <taxon>Promethearchaeati</taxon>
        <taxon>Promethearchaeota</taxon>
        <taxon>Promethearchaeia</taxon>
        <taxon>Promethearchaeales</taxon>
        <taxon>Promethearchaeaceae</taxon>
        <taxon>Candidatus Lokiarchaeum</taxon>
    </lineage>
</organism>
<keyword evidence="3" id="KW-1185">Reference proteome</keyword>
<feature type="transmembrane region" description="Helical" evidence="1">
    <location>
        <begin position="350"/>
        <end position="376"/>
    </location>
</feature>
<feature type="transmembrane region" description="Helical" evidence="1">
    <location>
        <begin position="39"/>
        <end position="65"/>
    </location>
</feature>
<proteinExistence type="predicted"/>
<keyword evidence="1" id="KW-0812">Transmembrane</keyword>
<feature type="transmembrane region" description="Helical" evidence="1">
    <location>
        <begin position="130"/>
        <end position="151"/>
    </location>
</feature>
<evidence type="ECO:0000256" key="1">
    <source>
        <dbReference type="SAM" id="Phobius"/>
    </source>
</evidence>
<feature type="transmembrane region" description="Helical" evidence="1">
    <location>
        <begin position="104"/>
        <end position="123"/>
    </location>
</feature>
<dbReference type="EMBL" id="CP104013">
    <property type="protein sequence ID" value="UYP45006.1"/>
    <property type="molecule type" value="Genomic_DNA"/>
</dbReference>
<feature type="transmembrane region" description="Helical" evidence="1">
    <location>
        <begin position="12"/>
        <end position="33"/>
    </location>
</feature>
<evidence type="ECO:0000313" key="3">
    <source>
        <dbReference type="Proteomes" id="UP001208689"/>
    </source>
</evidence>
<accession>A0ABY6HNK5</accession>
<feature type="transmembrane region" description="Helical" evidence="1">
    <location>
        <begin position="157"/>
        <end position="179"/>
    </location>
</feature>